<reference evidence="3" key="1">
    <citation type="journal article" date="2017" name="Genome Biol.">
        <title>Comparative genomics reveals high biological diversity and specific adaptations in the industrially and medically important fungal genus Aspergillus.</title>
        <authorList>
            <person name="de Vries R.P."/>
            <person name="Riley R."/>
            <person name="Wiebenga A."/>
            <person name="Aguilar-Osorio G."/>
            <person name="Amillis S."/>
            <person name="Uchima C.A."/>
            <person name="Anderluh G."/>
            <person name="Asadollahi M."/>
            <person name="Askin M."/>
            <person name="Barry K."/>
            <person name="Battaglia E."/>
            <person name="Bayram O."/>
            <person name="Benocci T."/>
            <person name="Braus-Stromeyer S.A."/>
            <person name="Caldana C."/>
            <person name="Canovas D."/>
            <person name="Cerqueira G.C."/>
            <person name="Chen F."/>
            <person name="Chen W."/>
            <person name="Choi C."/>
            <person name="Clum A."/>
            <person name="Dos Santos R.A."/>
            <person name="Damasio A.R."/>
            <person name="Diallinas G."/>
            <person name="Emri T."/>
            <person name="Fekete E."/>
            <person name="Flipphi M."/>
            <person name="Freyberg S."/>
            <person name="Gallo A."/>
            <person name="Gournas C."/>
            <person name="Habgood R."/>
            <person name="Hainaut M."/>
            <person name="Harispe M.L."/>
            <person name="Henrissat B."/>
            <person name="Hilden K.S."/>
            <person name="Hope R."/>
            <person name="Hossain A."/>
            <person name="Karabika E."/>
            <person name="Karaffa L."/>
            <person name="Karanyi Z."/>
            <person name="Krasevec N."/>
            <person name="Kuo A."/>
            <person name="Kusch H."/>
            <person name="LaButti K."/>
            <person name="Lagendijk E.L."/>
            <person name="Lapidus A."/>
            <person name="Levasseur A."/>
            <person name="Lindquist E."/>
            <person name="Lipzen A."/>
            <person name="Logrieco A.F."/>
            <person name="MacCabe A."/>
            <person name="Maekelae M.R."/>
            <person name="Malavazi I."/>
            <person name="Melin P."/>
            <person name="Meyer V."/>
            <person name="Mielnichuk N."/>
            <person name="Miskei M."/>
            <person name="Molnar A.P."/>
            <person name="Mule G."/>
            <person name="Ngan C.Y."/>
            <person name="Orejas M."/>
            <person name="Orosz E."/>
            <person name="Ouedraogo J.P."/>
            <person name="Overkamp K.M."/>
            <person name="Park H.-S."/>
            <person name="Perrone G."/>
            <person name="Piumi F."/>
            <person name="Punt P.J."/>
            <person name="Ram A.F."/>
            <person name="Ramon A."/>
            <person name="Rauscher S."/>
            <person name="Record E."/>
            <person name="Riano-Pachon D.M."/>
            <person name="Robert V."/>
            <person name="Roehrig J."/>
            <person name="Ruller R."/>
            <person name="Salamov A."/>
            <person name="Salih N.S."/>
            <person name="Samson R.A."/>
            <person name="Sandor E."/>
            <person name="Sanguinetti M."/>
            <person name="Schuetze T."/>
            <person name="Sepcic K."/>
            <person name="Shelest E."/>
            <person name="Sherlock G."/>
            <person name="Sophianopoulou V."/>
            <person name="Squina F.M."/>
            <person name="Sun H."/>
            <person name="Susca A."/>
            <person name="Todd R.B."/>
            <person name="Tsang A."/>
            <person name="Unkles S.E."/>
            <person name="van de Wiele N."/>
            <person name="van Rossen-Uffink D."/>
            <person name="Oliveira J.V."/>
            <person name="Vesth T.C."/>
            <person name="Visser J."/>
            <person name="Yu J.-H."/>
            <person name="Zhou M."/>
            <person name="Andersen M.R."/>
            <person name="Archer D.B."/>
            <person name="Baker S.E."/>
            <person name="Benoit I."/>
            <person name="Brakhage A.A."/>
            <person name="Braus G.H."/>
            <person name="Fischer R."/>
            <person name="Frisvad J.C."/>
            <person name="Goldman G.H."/>
            <person name="Houbraken J."/>
            <person name="Oakley B."/>
            <person name="Pocsi I."/>
            <person name="Scazzocchio C."/>
            <person name="Seiboth B."/>
            <person name="vanKuyk P.A."/>
            <person name="Wortman J."/>
            <person name="Dyer P.S."/>
            <person name="Grigoriev I.V."/>
        </authorList>
    </citation>
    <scope>NUCLEOTIDE SEQUENCE [LARGE SCALE GENOMIC DNA]</scope>
    <source>
        <strain evidence="3">CBS 593.65</strain>
    </source>
</reference>
<dbReference type="RefSeq" id="XP_040697192.1">
    <property type="nucleotide sequence ID" value="XM_040852995.1"/>
</dbReference>
<gene>
    <name evidence="2" type="ORF">ASPSYDRAFT_94593</name>
</gene>
<feature type="region of interest" description="Disordered" evidence="1">
    <location>
        <begin position="62"/>
        <end position="81"/>
    </location>
</feature>
<dbReference type="Proteomes" id="UP000184356">
    <property type="component" value="Unassembled WGS sequence"/>
</dbReference>
<dbReference type="VEuPathDB" id="FungiDB:ASPSYDRAFT_94593"/>
<keyword evidence="3" id="KW-1185">Reference proteome</keyword>
<dbReference type="AlphaFoldDB" id="A0A1L9T1S4"/>
<organism evidence="2 3">
    <name type="scientific">Aspergillus sydowii CBS 593.65</name>
    <dbReference type="NCBI Taxonomy" id="1036612"/>
    <lineage>
        <taxon>Eukaryota</taxon>
        <taxon>Fungi</taxon>
        <taxon>Dikarya</taxon>
        <taxon>Ascomycota</taxon>
        <taxon>Pezizomycotina</taxon>
        <taxon>Eurotiomycetes</taxon>
        <taxon>Eurotiomycetidae</taxon>
        <taxon>Eurotiales</taxon>
        <taxon>Aspergillaceae</taxon>
        <taxon>Aspergillus</taxon>
        <taxon>Aspergillus subgen. Nidulantes</taxon>
    </lineage>
</organism>
<evidence type="ECO:0000256" key="1">
    <source>
        <dbReference type="SAM" id="MobiDB-lite"/>
    </source>
</evidence>
<protein>
    <submittedName>
        <fullName evidence="2">Uncharacterized protein</fullName>
    </submittedName>
</protein>
<accession>A0A1L9T1S4</accession>
<dbReference type="GeneID" id="63769068"/>
<name>A0A1L9T1S4_9EURO</name>
<evidence type="ECO:0000313" key="3">
    <source>
        <dbReference type="Proteomes" id="UP000184356"/>
    </source>
</evidence>
<evidence type="ECO:0000313" key="2">
    <source>
        <dbReference type="EMBL" id="OJJ53386.1"/>
    </source>
</evidence>
<proteinExistence type="predicted"/>
<sequence length="122" mass="12700">MSSGAQKPRTHWMALIGCQVSWSGVPTLGGASANGSPGEQRAAGHKLRNVLAAAVRLDAAGTARQVRSSGRSETDSGPPWLLPAAVEPMSAVAAITFCALEMDPVGRHLACNIWWSWPAPLG</sequence>
<dbReference type="EMBL" id="KV878597">
    <property type="protein sequence ID" value="OJJ53386.1"/>
    <property type="molecule type" value="Genomic_DNA"/>
</dbReference>